<keyword evidence="1" id="KW-1133">Transmembrane helix</keyword>
<evidence type="ECO:0000256" key="1">
    <source>
        <dbReference type="SAM" id="Phobius"/>
    </source>
</evidence>
<evidence type="ECO:0000259" key="2">
    <source>
        <dbReference type="Pfam" id="PF00892"/>
    </source>
</evidence>
<feature type="transmembrane region" description="Helical" evidence="1">
    <location>
        <begin position="9"/>
        <end position="28"/>
    </location>
</feature>
<sequence>MSADRQHRLALILLIVGAVLISASGIYVKLSETGPTSTGFYRMFLSMPVYWIVLLIEARQRRSSSKLAPARPISRRGWGALWISGFFLATDLIAWHWAMKYISVAAATLLACTAPIWVALLGFLFLGERFSAKFLAGLAVSIAGVSLLILGGSRGLTVHDGLGVVLGILAAVSYAFYLRGVKAARDTLRVSQVMFWNAVIASAILAPIALATEAALVPQTIAGWGAVLGLAMTSQVIGQGLIGWSMAHLSAAFSSVTLLLTPVASAILAWITLGETLTALQIGGGVAVLVGIILAKPAARQAVVGPEGAEDAATPSKGVAA</sequence>
<dbReference type="SUPFAM" id="SSF103481">
    <property type="entry name" value="Multidrug resistance efflux transporter EmrE"/>
    <property type="match status" value="2"/>
</dbReference>
<dbReference type="RefSeq" id="WP_320509235.1">
    <property type="nucleotide sequence ID" value="NZ_JAXCLW010000004.1"/>
</dbReference>
<feature type="transmembrane region" description="Helical" evidence="1">
    <location>
        <begin position="79"/>
        <end position="98"/>
    </location>
</feature>
<gene>
    <name evidence="3" type="ORF">SMD27_15060</name>
</gene>
<protein>
    <submittedName>
        <fullName evidence="3">DMT family transporter</fullName>
    </submittedName>
</protein>
<feature type="transmembrane region" description="Helical" evidence="1">
    <location>
        <begin position="40"/>
        <end position="58"/>
    </location>
</feature>
<organism evidence="3 4">
    <name type="scientific">Dongia soli</name>
    <dbReference type="NCBI Taxonomy" id="600628"/>
    <lineage>
        <taxon>Bacteria</taxon>
        <taxon>Pseudomonadati</taxon>
        <taxon>Pseudomonadota</taxon>
        <taxon>Alphaproteobacteria</taxon>
        <taxon>Rhodospirillales</taxon>
        <taxon>Dongiaceae</taxon>
        <taxon>Dongia</taxon>
    </lineage>
</organism>
<feature type="transmembrane region" description="Helical" evidence="1">
    <location>
        <begin position="249"/>
        <end position="271"/>
    </location>
</feature>
<feature type="domain" description="EamA" evidence="2">
    <location>
        <begin position="9"/>
        <end position="149"/>
    </location>
</feature>
<feature type="transmembrane region" description="Helical" evidence="1">
    <location>
        <begin position="193"/>
        <end position="215"/>
    </location>
</feature>
<comment type="caution">
    <text evidence="3">The sequence shown here is derived from an EMBL/GenBank/DDBJ whole genome shotgun (WGS) entry which is preliminary data.</text>
</comment>
<dbReference type="Pfam" id="PF00892">
    <property type="entry name" value="EamA"/>
    <property type="match status" value="2"/>
</dbReference>
<proteinExistence type="predicted"/>
<dbReference type="InterPro" id="IPR000620">
    <property type="entry name" value="EamA_dom"/>
</dbReference>
<feature type="transmembrane region" description="Helical" evidence="1">
    <location>
        <begin position="134"/>
        <end position="156"/>
    </location>
</feature>
<name>A0ABU5EDM2_9PROT</name>
<keyword evidence="1" id="KW-0472">Membrane</keyword>
<reference evidence="3 4" key="1">
    <citation type="journal article" date="2016" name="Antonie Van Leeuwenhoek">
        <title>Dongia soli sp. nov., isolated from soil from Dokdo, Korea.</title>
        <authorList>
            <person name="Kim D.U."/>
            <person name="Lee H."/>
            <person name="Kim H."/>
            <person name="Kim S.G."/>
            <person name="Ka J.O."/>
        </authorList>
    </citation>
    <scope>NUCLEOTIDE SEQUENCE [LARGE SCALE GENOMIC DNA]</scope>
    <source>
        <strain evidence="3 4">D78</strain>
    </source>
</reference>
<feature type="transmembrane region" description="Helical" evidence="1">
    <location>
        <begin position="221"/>
        <end position="242"/>
    </location>
</feature>
<dbReference type="PANTHER" id="PTHR22911">
    <property type="entry name" value="ACYL-MALONYL CONDENSING ENZYME-RELATED"/>
    <property type="match status" value="1"/>
</dbReference>
<feature type="transmembrane region" description="Helical" evidence="1">
    <location>
        <begin position="277"/>
        <end position="295"/>
    </location>
</feature>
<evidence type="ECO:0000313" key="3">
    <source>
        <dbReference type="EMBL" id="MDY0884164.1"/>
    </source>
</evidence>
<keyword evidence="1" id="KW-0812">Transmembrane</keyword>
<evidence type="ECO:0000313" key="4">
    <source>
        <dbReference type="Proteomes" id="UP001279642"/>
    </source>
</evidence>
<feature type="transmembrane region" description="Helical" evidence="1">
    <location>
        <begin position="162"/>
        <end position="181"/>
    </location>
</feature>
<feature type="domain" description="EamA" evidence="2">
    <location>
        <begin position="162"/>
        <end position="294"/>
    </location>
</feature>
<keyword evidence="4" id="KW-1185">Reference proteome</keyword>
<dbReference type="EMBL" id="JAXCLW010000004">
    <property type="protein sequence ID" value="MDY0884164.1"/>
    <property type="molecule type" value="Genomic_DNA"/>
</dbReference>
<feature type="transmembrane region" description="Helical" evidence="1">
    <location>
        <begin position="104"/>
        <end position="127"/>
    </location>
</feature>
<accession>A0ABU5EDM2</accession>
<dbReference type="Proteomes" id="UP001279642">
    <property type="component" value="Unassembled WGS sequence"/>
</dbReference>
<dbReference type="InterPro" id="IPR037185">
    <property type="entry name" value="EmrE-like"/>
</dbReference>